<feature type="domain" description="CNNM transmembrane" evidence="13">
    <location>
        <begin position="1"/>
        <end position="186"/>
    </location>
</feature>
<dbReference type="SUPFAM" id="SSF54631">
    <property type="entry name" value="CBS-domain pair"/>
    <property type="match status" value="1"/>
</dbReference>
<dbReference type="InterPro" id="IPR005170">
    <property type="entry name" value="Transptr-assoc_dom"/>
</dbReference>
<keyword evidence="4 10" id="KW-0812">Transmembrane</keyword>
<dbReference type="PROSITE" id="PS51846">
    <property type="entry name" value="CNNM"/>
    <property type="match status" value="1"/>
</dbReference>
<keyword evidence="3" id="KW-1003">Cell membrane</keyword>
<feature type="domain" description="CBS" evidence="12">
    <location>
        <begin position="268"/>
        <end position="328"/>
    </location>
</feature>
<keyword evidence="6 10" id="KW-1133">Transmembrane helix</keyword>
<dbReference type="Gene3D" id="3.10.580.10">
    <property type="entry name" value="CBS-domain"/>
    <property type="match status" value="1"/>
</dbReference>
<dbReference type="Proteomes" id="UP000243297">
    <property type="component" value="Unassembled WGS sequence"/>
</dbReference>
<dbReference type="AlphaFoldDB" id="A0A1T4N7Y1"/>
<feature type="transmembrane region" description="Helical" evidence="11">
    <location>
        <begin position="61"/>
        <end position="84"/>
    </location>
</feature>
<accession>A0A1T4N7Y1</accession>
<dbReference type="PROSITE" id="PS51371">
    <property type="entry name" value="CBS"/>
    <property type="match status" value="2"/>
</dbReference>
<evidence type="ECO:0000256" key="4">
    <source>
        <dbReference type="ARBA" id="ARBA00022692"/>
    </source>
</evidence>
<dbReference type="InterPro" id="IPR000644">
    <property type="entry name" value="CBS_dom"/>
</dbReference>
<dbReference type="CDD" id="cd04590">
    <property type="entry name" value="CBS_pair_CorC_HlyC_assoc"/>
    <property type="match status" value="1"/>
</dbReference>
<evidence type="ECO:0000256" key="5">
    <source>
        <dbReference type="ARBA" id="ARBA00022737"/>
    </source>
</evidence>
<dbReference type="InterPro" id="IPR036318">
    <property type="entry name" value="FAD-bd_PCMH-like_sf"/>
</dbReference>
<evidence type="ECO:0000313" key="14">
    <source>
        <dbReference type="EMBL" id="SJZ75311.1"/>
    </source>
</evidence>
<dbReference type="PANTHER" id="PTHR22777:SF32">
    <property type="entry name" value="UPF0053 INNER MEMBRANE PROTEIN YFJD"/>
    <property type="match status" value="1"/>
</dbReference>
<keyword evidence="8 10" id="KW-0472">Membrane</keyword>
<keyword evidence="15" id="KW-1185">Reference proteome</keyword>
<dbReference type="GO" id="GO:0005886">
    <property type="term" value="C:plasma membrane"/>
    <property type="evidence" value="ECO:0007669"/>
    <property type="project" value="UniProtKB-SubCell"/>
</dbReference>
<dbReference type="Pfam" id="PF03471">
    <property type="entry name" value="CorC_HlyC"/>
    <property type="match status" value="1"/>
</dbReference>
<dbReference type="InterPro" id="IPR016169">
    <property type="entry name" value="FAD-bd_PCMH_sub2"/>
</dbReference>
<evidence type="ECO:0000256" key="7">
    <source>
        <dbReference type="ARBA" id="ARBA00023122"/>
    </source>
</evidence>
<dbReference type="Pfam" id="PF01595">
    <property type="entry name" value="CNNM"/>
    <property type="match status" value="1"/>
</dbReference>
<dbReference type="Gene3D" id="3.30.465.10">
    <property type="match status" value="1"/>
</dbReference>
<feature type="transmembrane region" description="Helical" evidence="11">
    <location>
        <begin position="91"/>
        <end position="110"/>
    </location>
</feature>
<dbReference type="RefSeq" id="WP_078711915.1">
    <property type="nucleotide sequence ID" value="NZ_FUWY01000004.1"/>
</dbReference>
<evidence type="ECO:0000256" key="8">
    <source>
        <dbReference type="ARBA" id="ARBA00023136"/>
    </source>
</evidence>
<reference evidence="15" key="1">
    <citation type="submission" date="2017-02" db="EMBL/GenBank/DDBJ databases">
        <authorList>
            <person name="Varghese N."/>
            <person name="Submissions S."/>
        </authorList>
    </citation>
    <scope>NUCLEOTIDE SEQUENCE [LARGE SCALE GENOMIC DNA]</scope>
    <source>
        <strain evidence="15">ATCC 25662</strain>
    </source>
</reference>
<feature type="transmembrane region" description="Helical" evidence="11">
    <location>
        <begin position="130"/>
        <end position="148"/>
    </location>
</feature>
<evidence type="ECO:0000256" key="3">
    <source>
        <dbReference type="ARBA" id="ARBA00022475"/>
    </source>
</evidence>
<comment type="similarity">
    <text evidence="2">Belongs to the UPF0053 family.</text>
</comment>
<evidence type="ECO:0000256" key="9">
    <source>
        <dbReference type="PROSITE-ProRule" id="PRU00703"/>
    </source>
</evidence>
<comment type="subcellular location">
    <subcellularLocation>
        <location evidence="1">Cell membrane</location>
        <topology evidence="1">Multi-pass membrane protein</topology>
    </subcellularLocation>
</comment>
<evidence type="ECO:0000256" key="6">
    <source>
        <dbReference type="ARBA" id="ARBA00022989"/>
    </source>
</evidence>
<evidence type="ECO:0000256" key="2">
    <source>
        <dbReference type="ARBA" id="ARBA00006337"/>
    </source>
</evidence>
<evidence type="ECO:0000256" key="1">
    <source>
        <dbReference type="ARBA" id="ARBA00004651"/>
    </source>
</evidence>
<dbReference type="FunFam" id="3.10.580.10:FF:000002">
    <property type="entry name" value="Magnesium/cobalt efflux protein CorC"/>
    <property type="match status" value="1"/>
</dbReference>
<dbReference type="SMART" id="SM01091">
    <property type="entry name" value="CorC_HlyC"/>
    <property type="match status" value="1"/>
</dbReference>
<protein>
    <submittedName>
        <fullName evidence="14">Mg2+ and Co2+ transporter CorB, contains DUF21, CBS pair, and CorC-HlyC domains</fullName>
    </submittedName>
</protein>
<dbReference type="SUPFAM" id="SSF56176">
    <property type="entry name" value="FAD-binding/transporter-associated domain-like"/>
    <property type="match status" value="1"/>
</dbReference>
<dbReference type="GO" id="GO:0050660">
    <property type="term" value="F:flavin adenine dinucleotide binding"/>
    <property type="evidence" value="ECO:0007669"/>
    <property type="project" value="InterPro"/>
</dbReference>
<dbReference type="InterPro" id="IPR046342">
    <property type="entry name" value="CBS_dom_sf"/>
</dbReference>
<keyword evidence="5" id="KW-0677">Repeat</keyword>
<organism evidence="14 15">
    <name type="scientific">Anaerorhabdus furcosa</name>
    <dbReference type="NCBI Taxonomy" id="118967"/>
    <lineage>
        <taxon>Bacteria</taxon>
        <taxon>Bacillati</taxon>
        <taxon>Bacillota</taxon>
        <taxon>Erysipelotrichia</taxon>
        <taxon>Erysipelotrichales</taxon>
        <taxon>Erysipelotrichaceae</taxon>
        <taxon>Anaerorhabdus</taxon>
    </lineage>
</organism>
<evidence type="ECO:0000313" key="15">
    <source>
        <dbReference type="Proteomes" id="UP000243297"/>
    </source>
</evidence>
<dbReference type="Pfam" id="PF00571">
    <property type="entry name" value="CBS"/>
    <property type="match status" value="2"/>
</dbReference>
<proteinExistence type="inferred from homology"/>
<dbReference type="OrthoDB" id="9798188at2"/>
<evidence type="ECO:0000259" key="12">
    <source>
        <dbReference type="PROSITE" id="PS51371"/>
    </source>
</evidence>
<name>A0A1T4N7Y1_9FIRM</name>
<dbReference type="InterPro" id="IPR044751">
    <property type="entry name" value="Ion_transp-like_CBS"/>
</dbReference>
<evidence type="ECO:0000256" key="10">
    <source>
        <dbReference type="PROSITE-ProRule" id="PRU01193"/>
    </source>
</evidence>
<dbReference type="EMBL" id="FUWY01000004">
    <property type="protein sequence ID" value="SJZ75311.1"/>
    <property type="molecule type" value="Genomic_DNA"/>
</dbReference>
<feature type="domain" description="CBS" evidence="12">
    <location>
        <begin position="205"/>
        <end position="265"/>
    </location>
</feature>
<dbReference type="InterPro" id="IPR002550">
    <property type="entry name" value="CNNM"/>
</dbReference>
<dbReference type="PANTHER" id="PTHR22777">
    <property type="entry name" value="HEMOLYSIN-RELATED"/>
    <property type="match status" value="1"/>
</dbReference>
<dbReference type="STRING" id="118967.SAMN02745191_1514"/>
<keyword evidence="7 9" id="KW-0129">CBS domain</keyword>
<sequence length="425" mass="48445">MNSNVQFLVIILCVLILFSAYFSATETAFSCSNRIRLKNMLNNGNKTAGRVLKLLDNYDDLISTILIGNNIVNIGSATIATVIFTKIYGDAGASISTLVMTLVVLVFGEITPKSMAKESPEQFAMFSSRFIQVLTIIFVPLNILFSFWKNIIKKIFKFKQEDTDTQDELLTMVEEAENEGNLEAHESDLISAAIEFNDLDVKDILTPRVDLIAVDIKSPLIDIEKVFRFNSFSRLPVYENSIDNIVGFIHEKDFYNLYYNEKGPLKSIIKTLIFTNLHVKISSLLKQLQSSKTHMAIVLDEYGGTSGIITLEDILEELVGDIWDEHDIVVEYYKQLEENIYLVECDAELEDMFERFDIKTDEEFEMITVSGWVIHKLDHIPCVGEKFSYKNMDIEVTKSDARKVNEIKVIVNAVVDEDEKDKKKK</sequence>
<evidence type="ECO:0000256" key="11">
    <source>
        <dbReference type="SAM" id="Phobius"/>
    </source>
</evidence>
<gene>
    <name evidence="14" type="ORF">SAMN02745191_1514</name>
</gene>
<evidence type="ECO:0000259" key="13">
    <source>
        <dbReference type="PROSITE" id="PS51846"/>
    </source>
</evidence>